<dbReference type="KEGG" id="psin:CAK95_09595"/>
<dbReference type="Proteomes" id="UP000194137">
    <property type="component" value="Chromosome"/>
</dbReference>
<dbReference type="OrthoDB" id="9806302at2"/>
<keyword evidence="2" id="KW-0813">Transport</keyword>
<evidence type="ECO:0000313" key="8">
    <source>
        <dbReference type="Proteomes" id="UP000194137"/>
    </source>
</evidence>
<keyword evidence="5" id="KW-1133">Transmembrane helix</keyword>
<organism evidence="7 8">
    <name type="scientific">Pseudorhodoplanes sinuspersici</name>
    <dbReference type="NCBI Taxonomy" id="1235591"/>
    <lineage>
        <taxon>Bacteria</taxon>
        <taxon>Pseudomonadati</taxon>
        <taxon>Pseudomonadota</taxon>
        <taxon>Alphaproteobacteria</taxon>
        <taxon>Hyphomicrobiales</taxon>
        <taxon>Pseudorhodoplanes</taxon>
    </lineage>
</organism>
<dbReference type="NCBIfam" id="TIGR00797">
    <property type="entry name" value="matE"/>
    <property type="match status" value="1"/>
</dbReference>
<reference evidence="7 8" key="1">
    <citation type="submission" date="2017-05" db="EMBL/GenBank/DDBJ databases">
        <title>Full genome sequence of Pseudorhodoplanes sinuspersici.</title>
        <authorList>
            <person name="Dastgheib S.M.M."/>
            <person name="Shavandi M."/>
            <person name="Tirandaz H."/>
        </authorList>
    </citation>
    <scope>NUCLEOTIDE SEQUENCE [LARGE SCALE GENOMIC DNA]</scope>
    <source>
        <strain evidence="7 8">RIPI110</strain>
    </source>
</reference>
<evidence type="ECO:0000256" key="4">
    <source>
        <dbReference type="ARBA" id="ARBA00022692"/>
    </source>
</evidence>
<name>A0A1W6ZZR6_9HYPH</name>
<keyword evidence="4" id="KW-0812">Transmembrane</keyword>
<dbReference type="PANTHER" id="PTHR43549">
    <property type="entry name" value="MULTIDRUG RESISTANCE PROTEIN YPNP-RELATED"/>
    <property type="match status" value="1"/>
</dbReference>
<dbReference type="STRING" id="1235591.CAK95_09595"/>
<accession>A0A1W6ZZR6</accession>
<dbReference type="GO" id="GO:0042910">
    <property type="term" value="F:xenobiotic transmembrane transporter activity"/>
    <property type="evidence" value="ECO:0007669"/>
    <property type="project" value="InterPro"/>
</dbReference>
<evidence type="ECO:0000256" key="1">
    <source>
        <dbReference type="ARBA" id="ARBA00004429"/>
    </source>
</evidence>
<dbReference type="Pfam" id="PF01554">
    <property type="entry name" value="MatE"/>
    <property type="match status" value="2"/>
</dbReference>
<dbReference type="GO" id="GO:0015297">
    <property type="term" value="F:antiporter activity"/>
    <property type="evidence" value="ECO:0007669"/>
    <property type="project" value="InterPro"/>
</dbReference>
<sequence length="467" mass="47537">MDPRTRALLEAPIGRTILRLAMPNVAVMVIQAAIGLVETYFIAKLGTDALAGLALVFPVQMLFVMITAGAMGGGILSAVARALGSGNDDNANALAWQSVWIALSLGLLTTFVVILIAPLLYGAMGGKNGSLSAALIYSNVVFAGAIPLWLYNSLAAVIRGTGNMFVPAAVTAVGAVILIPLSPILIFGFGPLPGFGIAGGAAAVVVFYVVGSAVFAYFVWSGRGVLQPSLKPQRFRWSLARGILKIGLLSSIASISTNLTIATATALVGFYGPAAVAGFGTAVRLEYLLVPLVFGLGAPVASMVGTNIGAGQNKRALRIAWTGAAISGVITGLIGAAAAVEPHLWLSLFGEDATMNAVGSLYLRIVGPFYGFFGVGLALYFAAQGAGRVGWAMAASLLRVAIAALGGLLMVRLGAGTAGVFAALAAALAIYGVLNVIAVASGVWFRGRETKVDGATALKLAPNEGTT</sequence>
<evidence type="ECO:0000256" key="2">
    <source>
        <dbReference type="ARBA" id="ARBA00022448"/>
    </source>
</evidence>
<keyword evidence="8" id="KW-1185">Reference proteome</keyword>
<dbReference type="PANTHER" id="PTHR43549:SF3">
    <property type="entry name" value="MULTIDRUG RESISTANCE PROTEIN YPNP-RELATED"/>
    <property type="match status" value="1"/>
</dbReference>
<evidence type="ECO:0000256" key="6">
    <source>
        <dbReference type="ARBA" id="ARBA00023136"/>
    </source>
</evidence>
<dbReference type="InterPro" id="IPR052031">
    <property type="entry name" value="Membrane_Transporter-Flippase"/>
</dbReference>
<evidence type="ECO:0000256" key="3">
    <source>
        <dbReference type="ARBA" id="ARBA00022475"/>
    </source>
</evidence>
<protein>
    <submittedName>
        <fullName evidence="7">MATE family efflux transporter</fullName>
    </submittedName>
</protein>
<dbReference type="PIRSF" id="PIRSF006603">
    <property type="entry name" value="DinF"/>
    <property type="match status" value="1"/>
</dbReference>
<keyword evidence="6" id="KW-0472">Membrane</keyword>
<proteinExistence type="predicted"/>
<dbReference type="InterPro" id="IPR048279">
    <property type="entry name" value="MdtK-like"/>
</dbReference>
<comment type="subcellular location">
    <subcellularLocation>
        <location evidence="1">Cell inner membrane</location>
        <topology evidence="1">Multi-pass membrane protein</topology>
    </subcellularLocation>
</comment>
<dbReference type="InterPro" id="IPR002528">
    <property type="entry name" value="MATE_fam"/>
</dbReference>
<dbReference type="RefSeq" id="WP_086091313.1">
    <property type="nucleotide sequence ID" value="NZ_CP021112.1"/>
</dbReference>
<dbReference type="AlphaFoldDB" id="A0A1W6ZZR6"/>
<evidence type="ECO:0000256" key="5">
    <source>
        <dbReference type="ARBA" id="ARBA00022989"/>
    </source>
</evidence>
<dbReference type="GO" id="GO:0005886">
    <property type="term" value="C:plasma membrane"/>
    <property type="evidence" value="ECO:0007669"/>
    <property type="project" value="UniProtKB-SubCell"/>
</dbReference>
<keyword evidence="3" id="KW-1003">Cell membrane</keyword>
<gene>
    <name evidence="7" type="ORF">CAK95_09595</name>
</gene>
<dbReference type="EMBL" id="CP021112">
    <property type="protein sequence ID" value="ARQ02864.1"/>
    <property type="molecule type" value="Genomic_DNA"/>
</dbReference>
<evidence type="ECO:0000313" key="7">
    <source>
        <dbReference type="EMBL" id="ARQ02864.1"/>
    </source>
</evidence>